<gene>
    <name evidence="1" type="ORF">L6164_020105</name>
</gene>
<organism evidence="1 2">
    <name type="scientific">Bauhinia variegata</name>
    <name type="common">Purple orchid tree</name>
    <name type="synonym">Phanera variegata</name>
    <dbReference type="NCBI Taxonomy" id="167791"/>
    <lineage>
        <taxon>Eukaryota</taxon>
        <taxon>Viridiplantae</taxon>
        <taxon>Streptophyta</taxon>
        <taxon>Embryophyta</taxon>
        <taxon>Tracheophyta</taxon>
        <taxon>Spermatophyta</taxon>
        <taxon>Magnoliopsida</taxon>
        <taxon>eudicotyledons</taxon>
        <taxon>Gunneridae</taxon>
        <taxon>Pentapetalae</taxon>
        <taxon>rosids</taxon>
        <taxon>fabids</taxon>
        <taxon>Fabales</taxon>
        <taxon>Fabaceae</taxon>
        <taxon>Cercidoideae</taxon>
        <taxon>Cercideae</taxon>
        <taxon>Bauhiniinae</taxon>
        <taxon>Bauhinia</taxon>
    </lineage>
</organism>
<reference evidence="1 2" key="1">
    <citation type="journal article" date="2022" name="DNA Res.">
        <title>Chromosomal-level genome assembly of the orchid tree Bauhinia variegata (Leguminosae; Cercidoideae) supports the allotetraploid origin hypothesis of Bauhinia.</title>
        <authorList>
            <person name="Zhong Y."/>
            <person name="Chen Y."/>
            <person name="Zheng D."/>
            <person name="Pang J."/>
            <person name="Liu Y."/>
            <person name="Luo S."/>
            <person name="Meng S."/>
            <person name="Qian L."/>
            <person name="Wei D."/>
            <person name="Dai S."/>
            <person name="Zhou R."/>
        </authorList>
    </citation>
    <scope>NUCLEOTIDE SEQUENCE [LARGE SCALE GENOMIC DNA]</scope>
    <source>
        <strain evidence="1">BV-YZ2020</strain>
    </source>
</reference>
<evidence type="ECO:0000313" key="2">
    <source>
        <dbReference type="Proteomes" id="UP000828941"/>
    </source>
</evidence>
<sequence>MSTLSPISSSDYSILFDLDESLAAAEEACRIFSATKCFVSNLPLVDANDINKHNQDVCSVCMEAFRQHNSAGAEGNKRLPCGHVYHATCITTWLSRATSPSTRSRTTTMNRYIIPYFFSYSFFNLLIPNFFFSPASEITT</sequence>
<dbReference type="Proteomes" id="UP000828941">
    <property type="component" value="Chromosome 8"/>
</dbReference>
<evidence type="ECO:0000313" key="1">
    <source>
        <dbReference type="EMBL" id="KAI4327676.1"/>
    </source>
</evidence>
<accession>A0ACB9MXF6</accession>
<protein>
    <submittedName>
        <fullName evidence="1">Uncharacterized protein</fullName>
    </submittedName>
</protein>
<proteinExistence type="predicted"/>
<comment type="caution">
    <text evidence="1">The sequence shown here is derived from an EMBL/GenBank/DDBJ whole genome shotgun (WGS) entry which is preliminary data.</text>
</comment>
<keyword evidence="2" id="KW-1185">Reference proteome</keyword>
<name>A0ACB9MXF6_BAUVA</name>
<dbReference type="EMBL" id="CM039433">
    <property type="protein sequence ID" value="KAI4327676.1"/>
    <property type="molecule type" value="Genomic_DNA"/>
</dbReference>